<name>A0A1G9SK27_ALLAB</name>
<dbReference type="Pfam" id="PF00571">
    <property type="entry name" value="CBS"/>
    <property type="match status" value="2"/>
</dbReference>
<dbReference type="PROSITE" id="PS51371">
    <property type="entry name" value="CBS"/>
    <property type="match status" value="2"/>
</dbReference>
<accession>A0A1G9SK27</accession>
<dbReference type="AlphaFoldDB" id="A0A1G9SK27"/>
<dbReference type="eggNOG" id="COG3448">
    <property type="taxonomic scope" value="Bacteria"/>
</dbReference>
<dbReference type="PANTHER" id="PTHR43080:SF2">
    <property type="entry name" value="CBS DOMAIN-CONTAINING PROTEIN"/>
    <property type="match status" value="1"/>
</dbReference>
<feature type="domain" description="CBS" evidence="3">
    <location>
        <begin position="87"/>
        <end position="142"/>
    </location>
</feature>
<feature type="domain" description="CBS" evidence="3">
    <location>
        <begin position="7"/>
        <end position="65"/>
    </location>
</feature>
<keyword evidence="5" id="KW-1185">Reference proteome</keyword>
<organism evidence="4 5">
    <name type="scientific">Allokutzneria albata</name>
    <name type="common">Kibdelosporangium albatum</name>
    <dbReference type="NCBI Taxonomy" id="211114"/>
    <lineage>
        <taxon>Bacteria</taxon>
        <taxon>Bacillati</taxon>
        <taxon>Actinomycetota</taxon>
        <taxon>Actinomycetes</taxon>
        <taxon>Pseudonocardiales</taxon>
        <taxon>Pseudonocardiaceae</taxon>
        <taxon>Allokutzneria</taxon>
    </lineage>
</organism>
<protein>
    <submittedName>
        <fullName evidence="4">CBS domain-containing protein</fullName>
    </submittedName>
</protein>
<reference evidence="4 5" key="1">
    <citation type="submission" date="2016-10" db="EMBL/GenBank/DDBJ databases">
        <authorList>
            <person name="de Groot N.N."/>
        </authorList>
    </citation>
    <scope>NUCLEOTIDE SEQUENCE [LARGE SCALE GENOMIC DNA]</scope>
    <source>
        <strain evidence="4 5">DSM 44149</strain>
    </source>
</reference>
<dbReference type="CDD" id="cd04586">
    <property type="entry name" value="CBS_pair_BON_assoc"/>
    <property type="match status" value="1"/>
</dbReference>
<dbReference type="SMART" id="SM00116">
    <property type="entry name" value="CBS"/>
    <property type="match status" value="2"/>
</dbReference>
<dbReference type="PANTHER" id="PTHR43080">
    <property type="entry name" value="CBS DOMAIN-CONTAINING PROTEIN CBSX3, MITOCHONDRIAL"/>
    <property type="match status" value="1"/>
</dbReference>
<dbReference type="RefSeq" id="WP_030432437.1">
    <property type="nucleotide sequence ID" value="NZ_JOEF01000026.1"/>
</dbReference>
<dbReference type="Gene3D" id="3.10.580.10">
    <property type="entry name" value="CBS-domain"/>
    <property type="match status" value="1"/>
</dbReference>
<gene>
    <name evidence="4" type="ORF">SAMN04489726_1229</name>
</gene>
<dbReference type="SUPFAM" id="SSF54631">
    <property type="entry name" value="CBS-domain pair"/>
    <property type="match status" value="1"/>
</dbReference>
<dbReference type="STRING" id="211114.SAMN04489726_1229"/>
<evidence type="ECO:0000256" key="1">
    <source>
        <dbReference type="ARBA" id="ARBA00023122"/>
    </source>
</evidence>
<evidence type="ECO:0000259" key="3">
    <source>
        <dbReference type="PROSITE" id="PS51371"/>
    </source>
</evidence>
<sequence length="208" mass="22663">MRARDIMTSPVICVRPETSVREAAEVLTKHRFAALPVVDDDSRLIGIVAEADLIRDRIPTDPRAHIWRAEGSNVEKEAAPGTVGEVMTKTVVAMTAGADVADIAEHMLEHKVRSMPIVDGSRLLGIVSRQDLVRTMVRTDDAVAADVRRRLRAYADSWEAWKVDAKEGVVTVHWDPPGDDDIAKSVLIALARTVPGVSRVHVVAKGAP</sequence>
<keyword evidence="1 2" id="KW-0129">CBS domain</keyword>
<proteinExistence type="predicted"/>
<dbReference type="EMBL" id="LT629701">
    <property type="protein sequence ID" value="SDM35761.1"/>
    <property type="molecule type" value="Genomic_DNA"/>
</dbReference>
<evidence type="ECO:0000313" key="4">
    <source>
        <dbReference type="EMBL" id="SDM35761.1"/>
    </source>
</evidence>
<dbReference type="InterPro" id="IPR051257">
    <property type="entry name" value="Diverse_CBS-Domain"/>
</dbReference>
<dbReference type="Proteomes" id="UP000183376">
    <property type="component" value="Chromosome I"/>
</dbReference>
<dbReference type="InterPro" id="IPR000644">
    <property type="entry name" value="CBS_dom"/>
</dbReference>
<dbReference type="OrthoDB" id="9799454at2"/>
<evidence type="ECO:0000256" key="2">
    <source>
        <dbReference type="PROSITE-ProRule" id="PRU00703"/>
    </source>
</evidence>
<evidence type="ECO:0000313" key="5">
    <source>
        <dbReference type="Proteomes" id="UP000183376"/>
    </source>
</evidence>
<dbReference type="InterPro" id="IPR046342">
    <property type="entry name" value="CBS_dom_sf"/>
</dbReference>